<protein>
    <submittedName>
        <fullName evidence="2">Uncharacterized protein</fullName>
    </submittedName>
</protein>
<accession>A0AA40KAJ1</accession>
<dbReference type="Proteomes" id="UP001172155">
    <property type="component" value="Unassembled WGS sequence"/>
</dbReference>
<feature type="compositionally biased region" description="Basic and acidic residues" evidence="1">
    <location>
        <begin position="1"/>
        <end position="12"/>
    </location>
</feature>
<comment type="caution">
    <text evidence="2">The sequence shown here is derived from an EMBL/GenBank/DDBJ whole genome shotgun (WGS) entry which is preliminary data.</text>
</comment>
<gene>
    <name evidence="2" type="ORF">B0T18DRAFT_402764</name>
</gene>
<keyword evidence="3" id="KW-1185">Reference proteome</keyword>
<dbReference type="EMBL" id="JAUKUD010000002">
    <property type="protein sequence ID" value="KAK0751547.1"/>
    <property type="molecule type" value="Genomic_DNA"/>
</dbReference>
<reference evidence="2" key="1">
    <citation type="submission" date="2023-06" db="EMBL/GenBank/DDBJ databases">
        <title>Genome-scale phylogeny and comparative genomics of the fungal order Sordariales.</title>
        <authorList>
            <consortium name="Lawrence Berkeley National Laboratory"/>
            <person name="Hensen N."/>
            <person name="Bonometti L."/>
            <person name="Westerberg I."/>
            <person name="Brannstrom I.O."/>
            <person name="Guillou S."/>
            <person name="Cros-Aarteil S."/>
            <person name="Calhoun S."/>
            <person name="Haridas S."/>
            <person name="Kuo A."/>
            <person name="Mondo S."/>
            <person name="Pangilinan J."/>
            <person name="Riley R."/>
            <person name="LaButti K."/>
            <person name="Andreopoulos B."/>
            <person name="Lipzen A."/>
            <person name="Chen C."/>
            <person name="Yanf M."/>
            <person name="Daum C."/>
            <person name="Ng V."/>
            <person name="Clum A."/>
            <person name="Steindorff A."/>
            <person name="Ohm R."/>
            <person name="Martin F."/>
            <person name="Silar P."/>
            <person name="Natvig D."/>
            <person name="Lalanne C."/>
            <person name="Gautier V."/>
            <person name="Ament-velasquez S.L."/>
            <person name="Kruys A."/>
            <person name="Hutchinson M.I."/>
            <person name="Powell A.J."/>
            <person name="Barry K."/>
            <person name="Miller A.N."/>
            <person name="Grigoriev I.V."/>
            <person name="Debuchy R."/>
            <person name="Gladieux P."/>
            <person name="Thoren M.H."/>
            <person name="Johannesson H."/>
        </authorList>
    </citation>
    <scope>NUCLEOTIDE SEQUENCE</scope>
    <source>
        <strain evidence="2">SMH3187-1</strain>
    </source>
</reference>
<sequence length="91" mass="10377">MASRHPKTDESKAGSFIGFDREGRHSSVDMESDNDDVDILLNNTVLEKDSDEEELERLVLGNKAGFWERLFRDDFLTIDLTAFIRGPNDDT</sequence>
<dbReference type="AlphaFoldDB" id="A0AA40KAJ1"/>
<organism evidence="2 3">
    <name type="scientific">Schizothecium vesticola</name>
    <dbReference type="NCBI Taxonomy" id="314040"/>
    <lineage>
        <taxon>Eukaryota</taxon>
        <taxon>Fungi</taxon>
        <taxon>Dikarya</taxon>
        <taxon>Ascomycota</taxon>
        <taxon>Pezizomycotina</taxon>
        <taxon>Sordariomycetes</taxon>
        <taxon>Sordariomycetidae</taxon>
        <taxon>Sordariales</taxon>
        <taxon>Schizotheciaceae</taxon>
        <taxon>Schizothecium</taxon>
    </lineage>
</organism>
<feature type="region of interest" description="Disordered" evidence="1">
    <location>
        <begin position="1"/>
        <end position="33"/>
    </location>
</feature>
<evidence type="ECO:0000256" key="1">
    <source>
        <dbReference type="SAM" id="MobiDB-lite"/>
    </source>
</evidence>
<evidence type="ECO:0000313" key="3">
    <source>
        <dbReference type="Proteomes" id="UP001172155"/>
    </source>
</evidence>
<name>A0AA40KAJ1_9PEZI</name>
<evidence type="ECO:0000313" key="2">
    <source>
        <dbReference type="EMBL" id="KAK0751547.1"/>
    </source>
</evidence>
<feature type="compositionally biased region" description="Basic and acidic residues" evidence="1">
    <location>
        <begin position="19"/>
        <end position="28"/>
    </location>
</feature>
<proteinExistence type="predicted"/>